<dbReference type="PANTHER" id="PTHR43187">
    <property type="entry name" value="GLUTAMINE AMIDOTRANSFERASE DUG3-RELATED"/>
    <property type="match status" value="1"/>
</dbReference>
<dbReference type="InterPro" id="IPR052373">
    <property type="entry name" value="Gamma-glu_amide_hydrolase"/>
</dbReference>
<accession>A0A166AAL1</accession>
<dbReference type="PATRIC" id="fig|989403.3.peg.1376"/>
<name>A0A166AAL1_9HYPH</name>
<dbReference type="AlphaFoldDB" id="A0A166AAL1"/>
<dbReference type="PANTHER" id="PTHR43187:SF1">
    <property type="entry name" value="GLUTAMINE AMIDOTRANSFERASE DUG3-RELATED"/>
    <property type="match status" value="1"/>
</dbReference>
<dbReference type="EMBL" id="LMCB01000006">
    <property type="protein sequence ID" value="KZL20793.1"/>
    <property type="molecule type" value="Genomic_DNA"/>
</dbReference>
<evidence type="ECO:0000313" key="4">
    <source>
        <dbReference type="Proteomes" id="UP000076577"/>
    </source>
</evidence>
<dbReference type="InterPro" id="IPR026869">
    <property type="entry name" value="EgtC-like"/>
</dbReference>
<evidence type="ECO:0000313" key="3">
    <source>
        <dbReference type="EMBL" id="KZL20793.1"/>
    </source>
</evidence>
<dbReference type="SUPFAM" id="SSF56235">
    <property type="entry name" value="N-terminal nucleophile aminohydrolases (Ntn hydrolases)"/>
    <property type="match status" value="1"/>
</dbReference>
<dbReference type="CDD" id="cd01908">
    <property type="entry name" value="YafJ"/>
    <property type="match status" value="1"/>
</dbReference>
<dbReference type="STRING" id="989403.SAMN05421798_10794"/>
<proteinExistence type="predicted"/>
<sequence>MEELISMPNHSLIAQSLHCAEAKVNTNGDGFGIGWYGHKPEPGLYRDTQPAWGDENLLSITKQLKSSLFFAHVRASTGTATSRSNCHPFSVGKWMCMHNGQIGGYEDIRRDVEALISDEFYRCRQGTTDSEALFLAMMSHGLDVDPVGSVQQVLAKTLELMHENDITAPLRVAMALTDGERLYAVRCSSDKIVPSLYYRLHNNSLSVVSEPLEKGGHGWYEVPCGHVMVYGGDNAPCFIPLDIPDKFCKVA</sequence>
<dbReference type="OrthoDB" id="9804310at2"/>
<dbReference type="InterPro" id="IPR029055">
    <property type="entry name" value="Ntn_hydrolases_N"/>
</dbReference>
<keyword evidence="3" id="KW-0378">Hydrolase</keyword>
<dbReference type="Pfam" id="PF13230">
    <property type="entry name" value="GATase_4"/>
    <property type="match status" value="1"/>
</dbReference>
<evidence type="ECO:0000256" key="1">
    <source>
        <dbReference type="ARBA" id="ARBA00022962"/>
    </source>
</evidence>
<evidence type="ECO:0000259" key="2">
    <source>
        <dbReference type="PROSITE" id="PS51278"/>
    </source>
</evidence>
<dbReference type="EC" id="3.5.1.-" evidence="3"/>
<protein>
    <submittedName>
        <fullName evidence="3">Amidohydrolase EgtC</fullName>
        <ecNumber evidence="3">3.5.1.-</ecNumber>
    </submittedName>
</protein>
<reference evidence="3 4" key="1">
    <citation type="journal article" date="2016" name="Front. Microbiol.">
        <title>Comparative Genomic Analysis Reveals a Diverse Repertoire of Genes Involved in Prokaryote-Eukaryote Interactions within the Pseudovibrio Genus.</title>
        <authorList>
            <person name="Romano S."/>
            <person name="Fernandez-Guerra A."/>
            <person name="Reen F.J."/>
            <person name="Glockner F.O."/>
            <person name="Crowley S.P."/>
            <person name="O'Sullivan O."/>
            <person name="Cotter P.D."/>
            <person name="Adams C."/>
            <person name="Dobson A.D."/>
            <person name="O'Gara F."/>
        </authorList>
    </citation>
    <scope>NUCLEOTIDE SEQUENCE [LARGE SCALE GENOMIC DNA]</scope>
    <source>
        <strain evidence="3 4">Ad2</strain>
    </source>
</reference>
<dbReference type="Proteomes" id="UP000076577">
    <property type="component" value="Unassembled WGS sequence"/>
</dbReference>
<gene>
    <name evidence="3" type="primary">egtC</name>
    <name evidence="3" type="ORF">PsAD2_01282</name>
</gene>
<dbReference type="RefSeq" id="WP_068004231.1">
    <property type="nucleotide sequence ID" value="NZ_FOFM01000007.1"/>
</dbReference>
<keyword evidence="4" id="KW-1185">Reference proteome</keyword>
<dbReference type="InterPro" id="IPR017932">
    <property type="entry name" value="GATase_2_dom"/>
</dbReference>
<comment type="caution">
    <text evidence="3">The sequence shown here is derived from an EMBL/GenBank/DDBJ whole genome shotgun (WGS) entry which is preliminary data.</text>
</comment>
<feature type="domain" description="Glutamine amidotransferase type-2" evidence="2">
    <location>
        <begin position="1"/>
        <end position="251"/>
    </location>
</feature>
<keyword evidence="1" id="KW-0315">Glutamine amidotransferase</keyword>
<organism evidence="3 4">
    <name type="scientific">Pseudovibrio axinellae</name>
    <dbReference type="NCBI Taxonomy" id="989403"/>
    <lineage>
        <taxon>Bacteria</taxon>
        <taxon>Pseudomonadati</taxon>
        <taxon>Pseudomonadota</taxon>
        <taxon>Alphaproteobacteria</taxon>
        <taxon>Hyphomicrobiales</taxon>
        <taxon>Stappiaceae</taxon>
        <taxon>Pseudovibrio</taxon>
    </lineage>
</organism>
<dbReference type="Gene3D" id="3.60.20.10">
    <property type="entry name" value="Glutamine Phosphoribosylpyrophosphate, subunit 1, domain 1"/>
    <property type="match status" value="1"/>
</dbReference>
<dbReference type="GO" id="GO:0016787">
    <property type="term" value="F:hydrolase activity"/>
    <property type="evidence" value="ECO:0007669"/>
    <property type="project" value="UniProtKB-KW"/>
</dbReference>
<dbReference type="PROSITE" id="PS51278">
    <property type="entry name" value="GATASE_TYPE_2"/>
    <property type="match status" value="1"/>
</dbReference>